<dbReference type="InterPro" id="IPR038109">
    <property type="entry name" value="DNA_bind_recomb_sf"/>
</dbReference>
<dbReference type="Gene3D" id="3.40.50.1390">
    <property type="entry name" value="Resolvase, N-terminal catalytic domain"/>
    <property type="match status" value="1"/>
</dbReference>
<reference evidence="3" key="1">
    <citation type="submission" date="2016-10" db="EMBL/GenBank/DDBJ databases">
        <authorList>
            <person name="Varghese N."/>
            <person name="Submissions S."/>
        </authorList>
    </citation>
    <scope>NUCLEOTIDE SEQUENCE [LARGE SCALE GENOMIC DNA]</scope>
    <source>
        <strain evidence="3">DSM 17038</strain>
    </source>
</reference>
<accession>A0A1I2Y9E4</accession>
<dbReference type="AlphaFoldDB" id="A0A1I2Y9E4"/>
<dbReference type="InterPro" id="IPR036162">
    <property type="entry name" value="Resolvase-like_N_sf"/>
</dbReference>
<dbReference type="InterPro" id="IPR011109">
    <property type="entry name" value="DNA_bind_recombinase_dom"/>
</dbReference>
<dbReference type="Gene3D" id="3.90.1750.20">
    <property type="entry name" value="Putative Large Serine Recombinase, Chain B, Domain 2"/>
    <property type="match status" value="1"/>
</dbReference>
<dbReference type="Pfam" id="PF00239">
    <property type="entry name" value="Resolvase"/>
    <property type="match status" value="1"/>
</dbReference>
<dbReference type="PANTHER" id="PTHR30461:SF23">
    <property type="entry name" value="DNA RECOMBINASE-RELATED"/>
    <property type="match status" value="1"/>
</dbReference>
<evidence type="ECO:0000259" key="1">
    <source>
        <dbReference type="SMART" id="SM00857"/>
    </source>
</evidence>
<feature type="domain" description="Resolvase/invertase-type recombinase catalytic" evidence="1">
    <location>
        <begin position="21"/>
        <end position="172"/>
    </location>
</feature>
<dbReference type="Pfam" id="PF07508">
    <property type="entry name" value="Recombinase"/>
    <property type="match status" value="1"/>
</dbReference>
<dbReference type="InterPro" id="IPR006119">
    <property type="entry name" value="Resolv_N"/>
</dbReference>
<evidence type="ECO:0000313" key="3">
    <source>
        <dbReference type="Proteomes" id="UP000199337"/>
    </source>
</evidence>
<protein>
    <submittedName>
        <fullName evidence="2">Site-specific DNA recombinase</fullName>
    </submittedName>
</protein>
<organism evidence="2 3">
    <name type="scientific">Desulfotruncus arcticus DSM 17038</name>
    <dbReference type="NCBI Taxonomy" id="1121424"/>
    <lineage>
        <taxon>Bacteria</taxon>
        <taxon>Bacillati</taxon>
        <taxon>Bacillota</taxon>
        <taxon>Clostridia</taxon>
        <taxon>Eubacteriales</taxon>
        <taxon>Desulfallaceae</taxon>
        <taxon>Desulfotruncus</taxon>
    </lineage>
</organism>
<dbReference type="EMBL" id="FOOX01000020">
    <property type="protein sequence ID" value="SFH22252.1"/>
    <property type="molecule type" value="Genomic_DNA"/>
</dbReference>
<evidence type="ECO:0000313" key="2">
    <source>
        <dbReference type="EMBL" id="SFH22252.1"/>
    </source>
</evidence>
<dbReference type="PANTHER" id="PTHR30461">
    <property type="entry name" value="DNA-INVERTASE FROM LAMBDOID PROPHAGE"/>
    <property type="match status" value="1"/>
</dbReference>
<sequence>MTQIYNFRNTYKEKNNSIRYAVAVFRTSTEDQFIRGNSITEQNSRIDKWALKNNVIIIDREDIDHSAYRGLDEDPRMLHLLEKAKSDPRVSFFLVDEKSRFARRKVLRVMWAHELRQHGVEVIGVSEPHYDRNSIMGVWWEGMSETKDEARSMETAYWTMRGMLRNFQERDPETGHCYRNGGPPAYGYKNVHVTRGKDPRGKDIVKLIWDINDEHAPIVRYVVLTCWLEKNMTFKAIRNHLQSNEPKWDGRREPVLNAKNKPWSLTSIREMCVKAMEGYYNGVGYFNRTSKDLVGTGQKWKDTEEWLRLENAHPKIITDEEFVKLVKVKGLKMEQRKKSGFIPPRAENSRYLFTGKNLIGENMFTCLRCGGPMKGSPSGGYLYYICSNRDNQAVIIMLT</sequence>
<dbReference type="Proteomes" id="UP000199337">
    <property type="component" value="Unassembled WGS sequence"/>
</dbReference>
<name>A0A1I2Y9E4_9FIRM</name>
<dbReference type="GO" id="GO:0003677">
    <property type="term" value="F:DNA binding"/>
    <property type="evidence" value="ECO:0007669"/>
    <property type="project" value="InterPro"/>
</dbReference>
<dbReference type="GO" id="GO:0000150">
    <property type="term" value="F:DNA strand exchange activity"/>
    <property type="evidence" value="ECO:0007669"/>
    <property type="project" value="InterPro"/>
</dbReference>
<dbReference type="STRING" id="341036.SAMN05660649_04323"/>
<dbReference type="RefSeq" id="WP_092474263.1">
    <property type="nucleotide sequence ID" value="NZ_FOOX01000020.1"/>
</dbReference>
<dbReference type="SMART" id="SM00857">
    <property type="entry name" value="Resolvase"/>
    <property type="match status" value="1"/>
</dbReference>
<proteinExistence type="predicted"/>
<dbReference type="SUPFAM" id="SSF53041">
    <property type="entry name" value="Resolvase-like"/>
    <property type="match status" value="1"/>
</dbReference>
<dbReference type="OrthoDB" id="9781670at2"/>
<dbReference type="InterPro" id="IPR050639">
    <property type="entry name" value="SSR_resolvase"/>
</dbReference>
<keyword evidence="3" id="KW-1185">Reference proteome</keyword>
<gene>
    <name evidence="2" type="ORF">SAMN05660649_04323</name>
</gene>